<feature type="transmembrane region" description="Helical" evidence="6">
    <location>
        <begin position="372"/>
        <end position="391"/>
    </location>
</feature>
<feature type="transmembrane region" description="Helical" evidence="6">
    <location>
        <begin position="54"/>
        <end position="75"/>
    </location>
</feature>
<dbReference type="Pfam" id="PF04932">
    <property type="entry name" value="Wzy_C"/>
    <property type="match status" value="1"/>
</dbReference>
<feature type="transmembrane region" description="Helical" evidence="6">
    <location>
        <begin position="151"/>
        <end position="171"/>
    </location>
</feature>
<dbReference type="Proteomes" id="UP000230886">
    <property type="component" value="Unassembled WGS sequence"/>
</dbReference>
<dbReference type="EMBL" id="NOVD01000008">
    <property type="protein sequence ID" value="PCK26542.1"/>
    <property type="molecule type" value="Genomic_DNA"/>
</dbReference>
<keyword evidence="2 6" id="KW-0812">Transmembrane</keyword>
<sequence>MFEPKTVDTAILVIFIGTAISAGATLVMPWAYGRMRRTKSAIQHEQPNPSRKQISTILIVAFLACTIPGLTQVALTKRRANAVADVASTTQAAALVSYALIYLTLLCCALAIVRKNSSLEVGQHSQIALWACLAPWALAIAHTMYETGMPPIHAAAYPAVVLALYAFSATIPDLRILAPMIGLVAAGSITLGLVTPAKGLMAGASGALTDSEKANFGSTLLAGFYNHPNVLGVILALGAPAVLLAQSSRARWTLIGIVGVAVLWSGSRTALAATLAAFAAVFIAKLLSSPLRGKWAAVALMAAAATMVTIPLMTTDAHALSSRGRIWIGSLAAWRENPVFGKGHAWYSEISKVRNDLIDIAFHGHNMLVNSLATGGLLTAVTVGILLLVASRSAACWARQGQFYPLAYMVAFFVTGATEVATKFRDIDPIFWVAVIPLVVIAINQPKSSERSHTTVPAASFPLEPSDQTDLPNVVS</sequence>
<proteinExistence type="predicted"/>
<evidence type="ECO:0000256" key="1">
    <source>
        <dbReference type="ARBA" id="ARBA00004141"/>
    </source>
</evidence>
<dbReference type="InterPro" id="IPR007016">
    <property type="entry name" value="O-antigen_ligase-rel_domated"/>
</dbReference>
<comment type="subcellular location">
    <subcellularLocation>
        <location evidence="1">Membrane</location>
        <topology evidence="1">Multi-pass membrane protein</topology>
    </subcellularLocation>
</comment>
<dbReference type="PANTHER" id="PTHR37422:SF13">
    <property type="entry name" value="LIPOPOLYSACCHARIDE BIOSYNTHESIS PROTEIN PA4999-RELATED"/>
    <property type="match status" value="1"/>
</dbReference>
<dbReference type="AlphaFoldDB" id="A0A2A5JB23"/>
<evidence type="ECO:0000256" key="6">
    <source>
        <dbReference type="SAM" id="Phobius"/>
    </source>
</evidence>
<evidence type="ECO:0000256" key="2">
    <source>
        <dbReference type="ARBA" id="ARBA00022692"/>
    </source>
</evidence>
<feature type="transmembrane region" description="Helical" evidence="6">
    <location>
        <begin position="403"/>
        <end position="421"/>
    </location>
</feature>
<feature type="compositionally biased region" description="Polar residues" evidence="5">
    <location>
        <begin position="466"/>
        <end position="476"/>
    </location>
</feature>
<dbReference type="PANTHER" id="PTHR37422">
    <property type="entry name" value="TEICHURONIC ACID BIOSYNTHESIS PROTEIN TUAE"/>
    <property type="match status" value="1"/>
</dbReference>
<evidence type="ECO:0000256" key="5">
    <source>
        <dbReference type="SAM" id="MobiDB-lite"/>
    </source>
</evidence>
<keyword evidence="4 6" id="KW-0472">Membrane</keyword>
<feature type="transmembrane region" description="Helical" evidence="6">
    <location>
        <begin position="224"/>
        <end position="243"/>
    </location>
</feature>
<evidence type="ECO:0000256" key="3">
    <source>
        <dbReference type="ARBA" id="ARBA00022989"/>
    </source>
</evidence>
<organism evidence="8 9">
    <name type="scientific">Rhodococcus qingshengii</name>
    <dbReference type="NCBI Taxonomy" id="334542"/>
    <lineage>
        <taxon>Bacteria</taxon>
        <taxon>Bacillati</taxon>
        <taxon>Actinomycetota</taxon>
        <taxon>Actinomycetes</taxon>
        <taxon>Mycobacteriales</taxon>
        <taxon>Nocardiaceae</taxon>
        <taxon>Rhodococcus</taxon>
        <taxon>Rhodococcus erythropolis group</taxon>
    </lineage>
</organism>
<comment type="caution">
    <text evidence="8">The sequence shown here is derived from an EMBL/GenBank/DDBJ whole genome shotgun (WGS) entry which is preliminary data.</text>
</comment>
<protein>
    <recommendedName>
        <fullName evidence="7">O-antigen ligase-related domain-containing protein</fullName>
    </recommendedName>
</protein>
<dbReference type="RefSeq" id="WP_099697619.1">
    <property type="nucleotide sequence ID" value="NZ_NOVD01000008.1"/>
</dbReference>
<feature type="domain" description="O-antigen ligase-related" evidence="7">
    <location>
        <begin position="257"/>
        <end position="381"/>
    </location>
</feature>
<dbReference type="GO" id="GO:0016020">
    <property type="term" value="C:membrane"/>
    <property type="evidence" value="ECO:0007669"/>
    <property type="project" value="UniProtKB-SubCell"/>
</dbReference>
<feature type="transmembrane region" description="Helical" evidence="6">
    <location>
        <begin position="271"/>
        <end position="288"/>
    </location>
</feature>
<feature type="transmembrane region" description="Helical" evidence="6">
    <location>
        <begin position="12"/>
        <end position="33"/>
    </location>
</feature>
<dbReference type="InterPro" id="IPR051533">
    <property type="entry name" value="WaaL-like"/>
</dbReference>
<feature type="transmembrane region" description="Helical" evidence="6">
    <location>
        <begin position="295"/>
        <end position="313"/>
    </location>
</feature>
<evidence type="ECO:0000259" key="7">
    <source>
        <dbReference type="Pfam" id="PF04932"/>
    </source>
</evidence>
<feature type="transmembrane region" description="Helical" evidence="6">
    <location>
        <begin position="427"/>
        <end position="444"/>
    </location>
</feature>
<evidence type="ECO:0000313" key="9">
    <source>
        <dbReference type="Proteomes" id="UP000230886"/>
    </source>
</evidence>
<feature type="transmembrane region" description="Helical" evidence="6">
    <location>
        <begin position="95"/>
        <end position="113"/>
    </location>
</feature>
<feature type="region of interest" description="Disordered" evidence="5">
    <location>
        <begin position="452"/>
        <end position="476"/>
    </location>
</feature>
<feature type="transmembrane region" description="Helical" evidence="6">
    <location>
        <begin position="250"/>
        <end position="265"/>
    </location>
</feature>
<feature type="transmembrane region" description="Helical" evidence="6">
    <location>
        <begin position="183"/>
        <end position="204"/>
    </location>
</feature>
<feature type="transmembrane region" description="Helical" evidence="6">
    <location>
        <begin position="125"/>
        <end position="145"/>
    </location>
</feature>
<evidence type="ECO:0000313" key="8">
    <source>
        <dbReference type="EMBL" id="PCK26542.1"/>
    </source>
</evidence>
<gene>
    <name evidence="8" type="ORF">CHR55_14230</name>
</gene>
<accession>A0A2A5JB23</accession>
<evidence type="ECO:0000256" key="4">
    <source>
        <dbReference type="ARBA" id="ARBA00023136"/>
    </source>
</evidence>
<name>A0A2A5JB23_RHOSG</name>
<reference evidence="8 9" key="1">
    <citation type="submission" date="2017-07" db="EMBL/GenBank/DDBJ databases">
        <title>Draft sequence of Rhodococcus enclensis 23b-28.</title>
        <authorList>
            <person name="Besaury L."/>
            <person name="Sancelme M."/>
            <person name="Amato P."/>
            <person name="Lallement A."/>
            <person name="Delort A.-M."/>
        </authorList>
    </citation>
    <scope>NUCLEOTIDE SEQUENCE [LARGE SCALE GENOMIC DNA]</scope>
    <source>
        <strain evidence="8 9">23b-28</strain>
    </source>
</reference>
<keyword evidence="3 6" id="KW-1133">Transmembrane helix</keyword>